<name>A0ABU6HTY4_9FLAO</name>
<evidence type="ECO:0000313" key="1">
    <source>
        <dbReference type="EMBL" id="MEC3875888.1"/>
    </source>
</evidence>
<dbReference type="RefSeq" id="WP_326320691.1">
    <property type="nucleotide sequence ID" value="NZ_JAYLAA010000037.1"/>
</dbReference>
<reference evidence="1 2" key="1">
    <citation type="submission" date="2024-01" db="EMBL/GenBank/DDBJ databases">
        <title>Chryseobacterium sp. T9W2-O.</title>
        <authorList>
            <person name="Maltman C."/>
        </authorList>
    </citation>
    <scope>NUCLEOTIDE SEQUENCE [LARGE SCALE GENOMIC DNA]</scope>
    <source>
        <strain evidence="1 2">T9W2-O</strain>
    </source>
</reference>
<proteinExistence type="predicted"/>
<dbReference type="InterPro" id="IPR032676">
    <property type="entry name" value="YkuD_2"/>
</dbReference>
<dbReference type="Proteomes" id="UP001348397">
    <property type="component" value="Unassembled WGS sequence"/>
</dbReference>
<dbReference type="PROSITE" id="PS51257">
    <property type="entry name" value="PROKAR_LIPOPROTEIN"/>
    <property type="match status" value="1"/>
</dbReference>
<dbReference type="Pfam" id="PF13645">
    <property type="entry name" value="YkuD_2"/>
    <property type="match status" value="1"/>
</dbReference>
<dbReference type="PANTHER" id="PTHR38477">
    <property type="entry name" value="HYPOTHETICAL EXPORTED PROTEIN"/>
    <property type="match status" value="1"/>
</dbReference>
<accession>A0ABU6HTY4</accession>
<protein>
    <submittedName>
        <fullName evidence="1">Murein L,D-transpeptidase catalytic domain family protein</fullName>
    </submittedName>
</protein>
<sequence>MDTNRLRNIPALSKMRKIFYLGIIFLYAILSCQKESQQDTLGTSLAQKITFKDKPKADLKKMRLKAREALRFCENKNLNADFCILIDMSIHSGLKRFFVWDFKKDSVASAYLVGHGCGNNRWSGDESKDKPQFSNEDGSHLSSLGKYKLEGRGYSNWGINVKYLMHGLENTNNNALKRVIVFHSWEMMSDEETFPKGSPEGWGCPTISNNAMKEIDPILQRSKTPVLMWIYD</sequence>
<gene>
    <name evidence="1" type="ORF">SOP96_09215</name>
</gene>
<evidence type="ECO:0000313" key="2">
    <source>
        <dbReference type="Proteomes" id="UP001348397"/>
    </source>
</evidence>
<dbReference type="PANTHER" id="PTHR38477:SF1">
    <property type="entry name" value="MUREIN L,D-TRANSPEPTIDASE CATALYTIC DOMAIN FAMILY PROTEIN"/>
    <property type="match status" value="1"/>
</dbReference>
<keyword evidence="2" id="KW-1185">Reference proteome</keyword>
<comment type="caution">
    <text evidence="1">The sequence shown here is derived from an EMBL/GenBank/DDBJ whole genome shotgun (WGS) entry which is preliminary data.</text>
</comment>
<dbReference type="EMBL" id="JAYLAA010000037">
    <property type="protein sequence ID" value="MEC3875888.1"/>
    <property type="molecule type" value="Genomic_DNA"/>
</dbReference>
<organism evidence="1 2">
    <name type="scientific">Chryseobacterium salviniae</name>
    <dbReference type="NCBI Taxonomy" id="3101750"/>
    <lineage>
        <taxon>Bacteria</taxon>
        <taxon>Pseudomonadati</taxon>
        <taxon>Bacteroidota</taxon>
        <taxon>Flavobacteriia</taxon>
        <taxon>Flavobacteriales</taxon>
        <taxon>Weeksellaceae</taxon>
        <taxon>Chryseobacterium group</taxon>
        <taxon>Chryseobacterium</taxon>
    </lineage>
</organism>